<dbReference type="EMBL" id="DS985251">
    <property type="protein sequence ID" value="EDV21893.1"/>
    <property type="molecule type" value="Genomic_DNA"/>
</dbReference>
<gene>
    <name evidence="2" type="ORF">TRIADDRAFT_59553</name>
</gene>
<dbReference type="GeneID" id="6756742"/>
<dbReference type="RefSeq" id="XP_002115530.1">
    <property type="nucleotide sequence ID" value="XM_002115494.1"/>
</dbReference>
<dbReference type="GO" id="GO:0046872">
    <property type="term" value="F:metal ion binding"/>
    <property type="evidence" value="ECO:0007669"/>
    <property type="project" value="UniProtKB-KW"/>
</dbReference>
<evidence type="ECO:0000313" key="2">
    <source>
        <dbReference type="EMBL" id="EDV21893.1"/>
    </source>
</evidence>
<evidence type="ECO:0000313" key="3">
    <source>
        <dbReference type="Proteomes" id="UP000009022"/>
    </source>
</evidence>
<dbReference type="InParanoid" id="B3S5Y7"/>
<organism evidence="2 3">
    <name type="scientific">Trichoplax adhaerens</name>
    <name type="common">Trichoplax reptans</name>
    <dbReference type="NCBI Taxonomy" id="10228"/>
    <lineage>
        <taxon>Eukaryota</taxon>
        <taxon>Metazoa</taxon>
        <taxon>Placozoa</taxon>
        <taxon>Uniplacotomia</taxon>
        <taxon>Trichoplacea</taxon>
        <taxon>Trichoplacidae</taxon>
        <taxon>Trichoplax</taxon>
    </lineage>
</organism>
<keyword evidence="3" id="KW-1185">Reference proteome</keyword>
<dbReference type="Proteomes" id="UP000009022">
    <property type="component" value="Unassembled WGS sequence"/>
</dbReference>
<protein>
    <recommendedName>
        <fullName evidence="4">DNA-3-methyladenine glycosylase I</fullName>
    </recommendedName>
</protein>
<dbReference type="GO" id="GO:0008725">
    <property type="term" value="F:DNA-3-methyladenine glycosylase activity"/>
    <property type="evidence" value="ECO:0007669"/>
    <property type="project" value="InterPro"/>
</dbReference>
<feature type="binding site" evidence="1">
    <location>
        <position position="183"/>
    </location>
    <ligand>
        <name>Zn(2+)</name>
        <dbReference type="ChEBI" id="CHEBI:29105"/>
    </ligand>
</feature>
<proteinExistence type="predicted"/>
<sequence>MAEPSRCAWSSHGNALCNDYHDTEWGVPVHDDAKLFEMLILEGAQAGLNWNTILRKRDGYRRAFHKFNVKKVAAMKDKQLESLLHNPDIIRNRLKVYSVRKNAKAFIAIQNEFGSFDSYVWQFVDGKPVIGNRKKIQDLQSKSDISDAISKDLKKRGMSFVGSTIMYAFMQAVGLVNDHTTNCFRYRQLVNKK</sequence>
<reference evidence="2 3" key="1">
    <citation type="journal article" date="2008" name="Nature">
        <title>The Trichoplax genome and the nature of placozoans.</title>
        <authorList>
            <person name="Srivastava M."/>
            <person name="Begovic E."/>
            <person name="Chapman J."/>
            <person name="Putnam N.H."/>
            <person name="Hellsten U."/>
            <person name="Kawashima T."/>
            <person name="Kuo A."/>
            <person name="Mitros T."/>
            <person name="Salamov A."/>
            <person name="Carpenter M.L."/>
            <person name="Signorovitch A.Y."/>
            <person name="Moreno M.A."/>
            <person name="Kamm K."/>
            <person name="Grimwood J."/>
            <person name="Schmutz J."/>
            <person name="Shapiro H."/>
            <person name="Grigoriev I.V."/>
            <person name="Buss L.W."/>
            <person name="Schierwater B."/>
            <person name="Dellaporta S.L."/>
            <person name="Rokhsar D.S."/>
        </authorList>
    </citation>
    <scope>NUCLEOTIDE SEQUENCE [LARGE SCALE GENOMIC DNA]</scope>
    <source>
        <strain evidence="2 3">Grell-BS-1999</strain>
    </source>
</reference>
<dbReference type="PhylomeDB" id="B3S5Y7"/>
<evidence type="ECO:0008006" key="4">
    <source>
        <dbReference type="Google" id="ProtNLM"/>
    </source>
</evidence>
<feature type="binding site" evidence="1">
    <location>
        <position position="21"/>
    </location>
    <ligand>
        <name>Zn(2+)</name>
        <dbReference type="ChEBI" id="CHEBI:29105"/>
    </ligand>
</feature>
<dbReference type="Gene3D" id="1.10.340.30">
    <property type="entry name" value="Hypothetical protein, domain 2"/>
    <property type="match status" value="1"/>
</dbReference>
<dbReference type="AlphaFoldDB" id="B3S5Y7"/>
<dbReference type="SUPFAM" id="SSF48150">
    <property type="entry name" value="DNA-glycosylase"/>
    <property type="match status" value="1"/>
</dbReference>
<dbReference type="InterPro" id="IPR011257">
    <property type="entry name" value="DNA_glycosylase"/>
</dbReference>
<feature type="binding site" evidence="1">
    <location>
        <position position="179"/>
    </location>
    <ligand>
        <name>Zn(2+)</name>
        <dbReference type="ChEBI" id="CHEBI:29105"/>
    </ligand>
</feature>
<dbReference type="OrthoDB" id="3941538at2759"/>
<evidence type="ECO:0000256" key="1">
    <source>
        <dbReference type="PIRSR" id="PIRSR605019-1"/>
    </source>
</evidence>
<dbReference type="PANTHER" id="PTHR30037:SF4">
    <property type="entry name" value="DNA-3-METHYLADENINE GLYCOSYLASE I"/>
    <property type="match status" value="1"/>
</dbReference>
<dbReference type="HOGENOM" id="CLU_083758_1_0_1"/>
<dbReference type="KEGG" id="tad:TRIADDRAFT_59553"/>
<dbReference type="Pfam" id="PF03352">
    <property type="entry name" value="Adenine_glyco"/>
    <property type="match status" value="1"/>
</dbReference>
<dbReference type="InterPro" id="IPR052891">
    <property type="entry name" value="DNA-3mA_glycosylase"/>
</dbReference>
<dbReference type="GO" id="GO:0006284">
    <property type="term" value="P:base-excision repair"/>
    <property type="evidence" value="ECO:0007669"/>
    <property type="project" value="InterPro"/>
</dbReference>
<dbReference type="OMA" id="HMQATGM"/>
<accession>B3S5Y7</accession>
<dbReference type="PANTHER" id="PTHR30037">
    <property type="entry name" value="DNA-3-METHYLADENINE GLYCOSYLASE 1"/>
    <property type="match status" value="1"/>
</dbReference>
<name>B3S5Y7_TRIAD</name>
<dbReference type="CTD" id="6756742"/>
<keyword evidence="1" id="KW-0862">Zinc</keyword>
<keyword evidence="1" id="KW-0479">Metal-binding</keyword>
<dbReference type="STRING" id="10228.B3S5Y7"/>
<dbReference type="eggNOG" id="ENOG502S159">
    <property type="taxonomic scope" value="Eukaryota"/>
</dbReference>
<dbReference type="InterPro" id="IPR005019">
    <property type="entry name" value="Adenine_glyco"/>
</dbReference>
<feature type="binding site" evidence="1">
    <location>
        <position position="7"/>
    </location>
    <ligand>
        <name>Zn(2+)</name>
        <dbReference type="ChEBI" id="CHEBI:29105"/>
    </ligand>
</feature>